<dbReference type="AlphaFoldDB" id="A0A1H5SAW9"/>
<sequence>MNYRLQKSSLSFLFLLVTSQAYRLFIKEIQIKKVTSLVNKGSLLNIELD</sequence>
<evidence type="ECO:0000313" key="1">
    <source>
        <dbReference type="EMBL" id="SEF47756.1"/>
    </source>
</evidence>
<reference evidence="2" key="1">
    <citation type="submission" date="2016-10" db="EMBL/GenBank/DDBJ databases">
        <authorList>
            <person name="Varghese N."/>
            <person name="Submissions S."/>
        </authorList>
    </citation>
    <scope>NUCLEOTIDE SEQUENCE [LARGE SCALE GENOMIC DNA]</scope>
    <source>
        <strain evidence="2">DSM 17298</strain>
    </source>
</reference>
<dbReference type="EMBL" id="FNVR01000001">
    <property type="protein sequence ID" value="SEF47756.1"/>
    <property type="molecule type" value="Genomic_DNA"/>
</dbReference>
<organism evidence="1 2">
    <name type="scientific">Algoriphagus boritolerans DSM 17298 = JCM 18970</name>
    <dbReference type="NCBI Taxonomy" id="1120964"/>
    <lineage>
        <taxon>Bacteria</taxon>
        <taxon>Pseudomonadati</taxon>
        <taxon>Bacteroidota</taxon>
        <taxon>Cytophagia</taxon>
        <taxon>Cytophagales</taxon>
        <taxon>Cyclobacteriaceae</taxon>
        <taxon>Algoriphagus</taxon>
    </lineage>
</organism>
<protein>
    <submittedName>
        <fullName evidence="1">Uncharacterized protein</fullName>
    </submittedName>
</protein>
<proteinExistence type="predicted"/>
<gene>
    <name evidence="1" type="ORF">SAMN03080598_00367</name>
</gene>
<keyword evidence="2" id="KW-1185">Reference proteome</keyword>
<name>A0A1H5SAW9_9BACT</name>
<evidence type="ECO:0000313" key="2">
    <source>
        <dbReference type="Proteomes" id="UP000236736"/>
    </source>
</evidence>
<accession>A0A1H5SAW9</accession>
<dbReference type="Proteomes" id="UP000236736">
    <property type="component" value="Unassembled WGS sequence"/>
</dbReference>